<dbReference type="AlphaFoldDB" id="A0A8T9CCY1"/>
<sequence>ETGMALLNFNPLYTLTLPILVLFSLPIAIFACITTIIAFNILLFRVLLIYIDLAGAVLPYYLLGVSPRPYIPQKTPVSPTAVPVRRRKRSNSSTGTITSIASHTSLSNSHSVLRLSQSVGPTRDFEGVGGWRLDNPNSEEEDALWTKINGRLELPAEHGRRHKRSLTGGAEIGRGREMEFGMVMNMGRARTPSKDEAYFGQPGQTSPKAGRRTPSLGA</sequence>
<dbReference type="Proteomes" id="UP000469558">
    <property type="component" value="Unassembled WGS sequence"/>
</dbReference>
<proteinExistence type="predicted"/>
<reference evidence="3 4" key="1">
    <citation type="submission" date="2018-05" db="EMBL/GenBank/DDBJ databases">
        <title>Genome sequencing and assembly of the regulated plant pathogen Lachnellula willkommii and related sister species for the development of diagnostic species identification markers.</title>
        <authorList>
            <person name="Giroux E."/>
            <person name="Bilodeau G."/>
        </authorList>
    </citation>
    <scope>NUCLEOTIDE SEQUENCE [LARGE SCALE GENOMIC DNA]</scope>
    <source>
        <strain evidence="3 4">CBS 268.59</strain>
    </source>
</reference>
<evidence type="ECO:0000256" key="1">
    <source>
        <dbReference type="SAM" id="MobiDB-lite"/>
    </source>
</evidence>
<feature type="transmembrane region" description="Helical" evidence="2">
    <location>
        <begin position="12"/>
        <end position="39"/>
    </location>
</feature>
<evidence type="ECO:0000256" key="2">
    <source>
        <dbReference type="SAM" id="Phobius"/>
    </source>
</evidence>
<feature type="region of interest" description="Disordered" evidence="1">
    <location>
        <begin position="191"/>
        <end position="218"/>
    </location>
</feature>
<name>A0A8T9CCY1_9HELO</name>
<organism evidence="3 4">
    <name type="scientific">Lachnellula suecica</name>
    <dbReference type="NCBI Taxonomy" id="602035"/>
    <lineage>
        <taxon>Eukaryota</taxon>
        <taxon>Fungi</taxon>
        <taxon>Dikarya</taxon>
        <taxon>Ascomycota</taxon>
        <taxon>Pezizomycotina</taxon>
        <taxon>Leotiomycetes</taxon>
        <taxon>Helotiales</taxon>
        <taxon>Lachnaceae</taxon>
        <taxon>Lachnellula</taxon>
    </lineage>
</organism>
<evidence type="ECO:0000313" key="4">
    <source>
        <dbReference type="Proteomes" id="UP000469558"/>
    </source>
</evidence>
<keyword evidence="2" id="KW-1133">Transmembrane helix</keyword>
<keyword evidence="4" id="KW-1185">Reference proteome</keyword>
<keyword evidence="2" id="KW-0812">Transmembrane</keyword>
<accession>A0A8T9CCY1</accession>
<dbReference type="EMBL" id="QGMK01000458">
    <property type="protein sequence ID" value="TVY81564.1"/>
    <property type="molecule type" value="Genomic_DNA"/>
</dbReference>
<gene>
    <name evidence="3" type="ORF">LSUE1_G002800</name>
</gene>
<feature type="non-terminal residue" evidence="3">
    <location>
        <position position="218"/>
    </location>
</feature>
<feature type="transmembrane region" description="Helical" evidence="2">
    <location>
        <begin position="46"/>
        <end position="63"/>
    </location>
</feature>
<evidence type="ECO:0000313" key="3">
    <source>
        <dbReference type="EMBL" id="TVY81564.1"/>
    </source>
</evidence>
<comment type="caution">
    <text evidence="3">The sequence shown here is derived from an EMBL/GenBank/DDBJ whole genome shotgun (WGS) entry which is preliminary data.</text>
</comment>
<keyword evidence="2" id="KW-0472">Membrane</keyword>
<dbReference type="OrthoDB" id="4492972at2759"/>
<protein>
    <submittedName>
        <fullName evidence="3">Uncharacterized protein</fullName>
    </submittedName>
</protein>